<proteinExistence type="predicted"/>
<dbReference type="Pfam" id="PF09818">
    <property type="entry name" value="ABC_ATPase"/>
    <property type="match status" value="1"/>
</dbReference>
<dbReference type="AlphaFoldDB" id="A0A0A2TPJ8"/>
<dbReference type="eggNOG" id="COG3044">
    <property type="taxonomic scope" value="Bacteria"/>
</dbReference>
<accession>A0A0A2TPJ8</accession>
<feature type="domain" description="ATPase of the ABC class N-terminal" evidence="2">
    <location>
        <begin position="1"/>
        <end position="161"/>
    </location>
</feature>
<dbReference type="OrthoDB" id="9809999at2"/>
<dbReference type="Proteomes" id="UP000030147">
    <property type="component" value="Unassembled WGS sequence"/>
</dbReference>
<gene>
    <name evidence="4" type="ORF">N782_20375</name>
</gene>
<feature type="domain" description="MRB1590-like C-terminal" evidence="3">
    <location>
        <begin position="463"/>
        <end position="565"/>
    </location>
</feature>
<evidence type="ECO:0000259" key="2">
    <source>
        <dbReference type="Pfam" id="PF20446"/>
    </source>
</evidence>
<dbReference type="Pfam" id="PF20446">
    <property type="entry name" value="ABC_N"/>
    <property type="match status" value="1"/>
</dbReference>
<comment type="caution">
    <text evidence="4">The sequence shown here is derived from an EMBL/GenBank/DDBJ whole genome shotgun (WGS) entry which is preliminary data.</text>
</comment>
<keyword evidence="5" id="KW-1185">Reference proteome</keyword>
<dbReference type="InterPro" id="IPR046833">
    <property type="entry name" value="ABC_N"/>
</dbReference>
<evidence type="ECO:0000313" key="4">
    <source>
        <dbReference type="EMBL" id="KGP71250.1"/>
    </source>
</evidence>
<dbReference type="Pfam" id="PF21117">
    <property type="entry name" value="MRB1590_C"/>
    <property type="match status" value="1"/>
</dbReference>
<dbReference type="STRING" id="1385514.N782_20375"/>
<dbReference type="InterPro" id="IPR049069">
    <property type="entry name" value="MRB1590-like_C"/>
</dbReference>
<dbReference type="InterPro" id="IPR019195">
    <property type="entry name" value="ABC_ATPase_put"/>
</dbReference>
<evidence type="ECO:0000259" key="1">
    <source>
        <dbReference type="Pfam" id="PF09818"/>
    </source>
</evidence>
<dbReference type="InterPro" id="IPR046834">
    <property type="entry name" value="ABC_ATPase_C"/>
</dbReference>
<protein>
    <submittedName>
        <fullName evidence="4">ABC transporter ATPase</fullName>
    </submittedName>
</protein>
<dbReference type="SUPFAM" id="SSF52540">
    <property type="entry name" value="P-loop containing nucleoside triphosphate hydrolases"/>
    <property type="match status" value="1"/>
</dbReference>
<evidence type="ECO:0000259" key="3">
    <source>
        <dbReference type="Pfam" id="PF21117"/>
    </source>
</evidence>
<dbReference type="PANTHER" id="PTHR38149">
    <property type="entry name" value="ATPASE"/>
    <property type="match status" value="1"/>
</dbReference>
<dbReference type="EMBL" id="AVBF01000074">
    <property type="protein sequence ID" value="KGP71250.1"/>
    <property type="molecule type" value="Genomic_DNA"/>
</dbReference>
<dbReference type="RefSeq" id="WP_036823453.1">
    <property type="nucleotide sequence ID" value="NZ_AVBF01000074.1"/>
</dbReference>
<reference evidence="4 5" key="1">
    <citation type="journal article" date="2015" name="Stand. Genomic Sci.">
        <title>High quality draft genome sequence of the moderately halophilic bacterium Pontibacillus yanchengensis Y32(T) and comparison among Pontibacillus genomes.</title>
        <authorList>
            <person name="Huang J."/>
            <person name="Qiao Z.X."/>
            <person name="Tang J.W."/>
            <person name="Wang G."/>
        </authorList>
    </citation>
    <scope>NUCLEOTIDE SEQUENCE [LARGE SCALE GENOMIC DNA]</scope>
    <source>
        <strain evidence="4 5">Y32</strain>
    </source>
</reference>
<name>A0A0A2TPJ8_9BACI</name>
<organism evidence="4 5">
    <name type="scientific">Pontibacillus yanchengensis Y32</name>
    <dbReference type="NCBI Taxonomy" id="1385514"/>
    <lineage>
        <taxon>Bacteria</taxon>
        <taxon>Bacillati</taxon>
        <taxon>Bacillota</taxon>
        <taxon>Bacilli</taxon>
        <taxon>Bacillales</taxon>
        <taxon>Bacillaceae</taxon>
        <taxon>Pontibacillus</taxon>
    </lineage>
</organism>
<feature type="domain" description="ATPase of the ABC class C-terminal" evidence="1">
    <location>
        <begin position="166"/>
        <end position="446"/>
    </location>
</feature>
<evidence type="ECO:0000313" key="5">
    <source>
        <dbReference type="Proteomes" id="UP000030147"/>
    </source>
</evidence>
<dbReference type="InterPro" id="IPR027417">
    <property type="entry name" value="P-loop_NTPase"/>
</dbReference>
<sequence length="568" mass="63359">MKDLQQKLKQIDGKSYKAYKDIQSRYSFNGYDLILDYVQGDPFAAPSKIRMVVPNQSKPIEPKWKETKSRRIYSEDILAREVAKAIHKDNTFIKGTGKSGMVAIDAPGQEIVDRTAVSISNQELVICLSIGLPANGRRINGKEAEKLLLTALPNIMNQSVFSIKDEAFDQACELADQHDAIRAKMKEEDWISFVADGAILPRESGISNKPMKKAVPFESPEANRVSIDIPHSDEPVTGMALKKGIVLIVGGGYHGKSTLLKAMERGVYPHIKGDGREYVITDPDAVKVRAEDGRSVASVNISPFINDLPHGEDTIQFSTENASGSTSQAANVMESIEAGASTILIDEDTSATNFMIRDERMQELVVKEKEPITPFIDKIKQMRDELDVSTILVMGGSGDYFDAADDVIMLDQYLPYNVTEKAKEIAKQHPFHREKESGEHFGQIPKRHFLPQSINSKKGKKSKIQAKGRTHILMGGTDVSLHYVEQLVDTSQTSMIAEVLLHLEQKGWLKKQRSLHELLDEIEHQMDEKGLSSFTPFPEQHPGDLARPRRHEIAATLNRLRTANVTHI</sequence>
<dbReference type="PANTHER" id="PTHR38149:SF1">
    <property type="entry name" value="ATPASE"/>
    <property type="match status" value="1"/>
</dbReference>